<dbReference type="InterPro" id="IPR002594">
    <property type="entry name" value="GH12"/>
</dbReference>
<feature type="chain" id="PRO_5042099162" evidence="4">
    <location>
        <begin position="25"/>
        <end position="329"/>
    </location>
</feature>
<keyword evidence="2" id="KW-0624">Polysaccharide degradation</keyword>
<name>A0AAE0ID21_9PEZI</name>
<keyword evidence="2" id="KW-0119">Carbohydrate metabolism</keyword>
<dbReference type="SUPFAM" id="SSF49899">
    <property type="entry name" value="Concanavalin A-like lectins/glucanases"/>
    <property type="match status" value="1"/>
</dbReference>
<protein>
    <submittedName>
        <fullName evidence="5">Concanavalin A-like lectin/glucanase domain-containing protein</fullName>
    </submittedName>
</protein>
<dbReference type="InterPro" id="IPR013320">
    <property type="entry name" value="ConA-like_dom_sf"/>
</dbReference>
<organism evidence="5 6">
    <name type="scientific">Apodospora peruviana</name>
    <dbReference type="NCBI Taxonomy" id="516989"/>
    <lineage>
        <taxon>Eukaryota</taxon>
        <taxon>Fungi</taxon>
        <taxon>Dikarya</taxon>
        <taxon>Ascomycota</taxon>
        <taxon>Pezizomycotina</taxon>
        <taxon>Sordariomycetes</taxon>
        <taxon>Sordariomycetidae</taxon>
        <taxon>Sordariales</taxon>
        <taxon>Lasiosphaeriaceae</taxon>
        <taxon>Apodospora</taxon>
    </lineage>
</organism>
<dbReference type="GO" id="GO:0000272">
    <property type="term" value="P:polysaccharide catabolic process"/>
    <property type="evidence" value="ECO:0007669"/>
    <property type="project" value="UniProtKB-KW"/>
</dbReference>
<evidence type="ECO:0000313" key="6">
    <source>
        <dbReference type="Proteomes" id="UP001283341"/>
    </source>
</evidence>
<evidence type="ECO:0000256" key="2">
    <source>
        <dbReference type="RuleBase" id="RU361163"/>
    </source>
</evidence>
<comment type="caution">
    <text evidence="5">The sequence shown here is derived from an EMBL/GenBank/DDBJ whole genome shotgun (WGS) entry which is preliminary data.</text>
</comment>
<dbReference type="Gene3D" id="2.60.120.180">
    <property type="match status" value="1"/>
</dbReference>
<keyword evidence="3" id="KW-0472">Membrane</keyword>
<keyword evidence="2" id="KW-0378">Hydrolase</keyword>
<dbReference type="PANTHER" id="PTHR34002">
    <property type="entry name" value="BLR1656 PROTEIN"/>
    <property type="match status" value="1"/>
</dbReference>
<feature type="transmembrane region" description="Helical" evidence="3">
    <location>
        <begin position="307"/>
        <end position="328"/>
    </location>
</feature>
<evidence type="ECO:0000256" key="4">
    <source>
        <dbReference type="SAM" id="SignalP"/>
    </source>
</evidence>
<gene>
    <name evidence="5" type="ORF">B0H66DRAFT_213468</name>
</gene>
<comment type="similarity">
    <text evidence="1 2">Belongs to the glycosyl hydrolase 12 (cellulase H) family.</text>
</comment>
<feature type="signal peptide" evidence="4">
    <location>
        <begin position="1"/>
        <end position="24"/>
    </location>
</feature>
<keyword evidence="6" id="KW-1185">Reference proteome</keyword>
<reference evidence="5" key="2">
    <citation type="submission" date="2023-06" db="EMBL/GenBank/DDBJ databases">
        <authorList>
            <consortium name="Lawrence Berkeley National Laboratory"/>
            <person name="Haridas S."/>
            <person name="Hensen N."/>
            <person name="Bonometti L."/>
            <person name="Westerberg I."/>
            <person name="Brannstrom I.O."/>
            <person name="Guillou S."/>
            <person name="Cros-Aarteil S."/>
            <person name="Calhoun S."/>
            <person name="Kuo A."/>
            <person name="Mondo S."/>
            <person name="Pangilinan J."/>
            <person name="Riley R."/>
            <person name="Labutti K."/>
            <person name="Andreopoulos B."/>
            <person name="Lipzen A."/>
            <person name="Chen C."/>
            <person name="Yanf M."/>
            <person name="Daum C."/>
            <person name="Ng V."/>
            <person name="Clum A."/>
            <person name="Steindorff A."/>
            <person name="Ohm R."/>
            <person name="Martin F."/>
            <person name="Silar P."/>
            <person name="Natvig D."/>
            <person name="Lalanne C."/>
            <person name="Gautier V."/>
            <person name="Ament-Velasquez S.L."/>
            <person name="Kruys A."/>
            <person name="Hutchinson M.I."/>
            <person name="Powell A.J."/>
            <person name="Barry K."/>
            <person name="Miller A.N."/>
            <person name="Grigoriev I.V."/>
            <person name="Debuchy R."/>
            <person name="Gladieux P."/>
            <person name="Thoren M.H."/>
            <person name="Johannesson H."/>
        </authorList>
    </citation>
    <scope>NUCLEOTIDE SEQUENCE</scope>
    <source>
        <strain evidence="5">CBS 118394</strain>
    </source>
</reference>
<evidence type="ECO:0000256" key="1">
    <source>
        <dbReference type="ARBA" id="ARBA00005519"/>
    </source>
</evidence>
<keyword evidence="3" id="KW-0812">Transmembrane</keyword>
<proteinExistence type="inferred from homology"/>
<sequence length="329" mass="35236">MLFLRPSSSLLIATTLSLLQQTIADDAARPENTTVCGQQVYTIKERKLIFNPNAWNPNDIGFQCISVQDEPPAFDAMWSWSMDSVSVHSYPHVKLVARALPAPLSNITALRLSAKWSMGIGSQPRSQPQLPIDFDGLDAQATTANVAFDLFADPDDKKAVSETEAANEIMVWLGQFGYSYPLGKAVVNVTVGGVDFQLFDGRNQRGIHVLTWVAVKAVPTFSEDISPLLRYLTDNKLVSLDTKIGTVSFGTEAFRSGGNVTFSATDFAMGLEVDGVLSDDYTGKNGGSGGAGGTTTQDKDDAARSLGAPWLTAISVATAAVGIFSVLFI</sequence>
<evidence type="ECO:0000313" key="5">
    <source>
        <dbReference type="EMBL" id="KAK3322725.1"/>
    </source>
</evidence>
<keyword evidence="4" id="KW-0732">Signal</keyword>
<dbReference type="Proteomes" id="UP001283341">
    <property type="component" value="Unassembled WGS sequence"/>
</dbReference>
<accession>A0AAE0ID21</accession>
<keyword evidence="3" id="KW-1133">Transmembrane helix</keyword>
<dbReference type="PANTHER" id="PTHR34002:SF11">
    <property type="entry name" value="CONCANAVALIN A-LIKE LECTIN_GLUCANASE"/>
    <property type="match status" value="1"/>
</dbReference>
<dbReference type="GO" id="GO:0008810">
    <property type="term" value="F:cellulase activity"/>
    <property type="evidence" value="ECO:0007669"/>
    <property type="project" value="InterPro"/>
</dbReference>
<evidence type="ECO:0000256" key="3">
    <source>
        <dbReference type="SAM" id="Phobius"/>
    </source>
</evidence>
<keyword evidence="2" id="KW-0326">Glycosidase</keyword>
<dbReference type="InterPro" id="IPR013319">
    <property type="entry name" value="GH11/12"/>
</dbReference>
<dbReference type="AlphaFoldDB" id="A0AAE0ID21"/>
<reference evidence="5" key="1">
    <citation type="journal article" date="2023" name="Mol. Phylogenet. Evol.">
        <title>Genome-scale phylogeny and comparative genomics of the fungal order Sordariales.</title>
        <authorList>
            <person name="Hensen N."/>
            <person name="Bonometti L."/>
            <person name="Westerberg I."/>
            <person name="Brannstrom I.O."/>
            <person name="Guillou S."/>
            <person name="Cros-Aarteil S."/>
            <person name="Calhoun S."/>
            <person name="Haridas S."/>
            <person name="Kuo A."/>
            <person name="Mondo S."/>
            <person name="Pangilinan J."/>
            <person name="Riley R."/>
            <person name="LaButti K."/>
            <person name="Andreopoulos B."/>
            <person name="Lipzen A."/>
            <person name="Chen C."/>
            <person name="Yan M."/>
            <person name="Daum C."/>
            <person name="Ng V."/>
            <person name="Clum A."/>
            <person name="Steindorff A."/>
            <person name="Ohm R.A."/>
            <person name="Martin F."/>
            <person name="Silar P."/>
            <person name="Natvig D.O."/>
            <person name="Lalanne C."/>
            <person name="Gautier V."/>
            <person name="Ament-Velasquez S.L."/>
            <person name="Kruys A."/>
            <person name="Hutchinson M.I."/>
            <person name="Powell A.J."/>
            <person name="Barry K."/>
            <person name="Miller A.N."/>
            <person name="Grigoriev I.V."/>
            <person name="Debuchy R."/>
            <person name="Gladieux P."/>
            <person name="Hiltunen Thoren M."/>
            <person name="Johannesson H."/>
        </authorList>
    </citation>
    <scope>NUCLEOTIDE SEQUENCE</scope>
    <source>
        <strain evidence="5">CBS 118394</strain>
    </source>
</reference>
<dbReference type="EMBL" id="JAUEDM010000003">
    <property type="protein sequence ID" value="KAK3322725.1"/>
    <property type="molecule type" value="Genomic_DNA"/>
</dbReference>
<dbReference type="Pfam" id="PF01670">
    <property type="entry name" value="Glyco_hydro_12"/>
    <property type="match status" value="1"/>
</dbReference>